<dbReference type="Pfam" id="PF00498">
    <property type="entry name" value="FHA"/>
    <property type="match status" value="1"/>
</dbReference>
<dbReference type="InterPro" id="IPR008984">
    <property type="entry name" value="SMAD_FHA_dom_sf"/>
</dbReference>
<feature type="compositionally biased region" description="Basic residues" evidence="2">
    <location>
        <begin position="677"/>
        <end position="688"/>
    </location>
</feature>
<name>A0A811U727_CERCA</name>
<feature type="region of interest" description="Disordered" evidence="2">
    <location>
        <begin position="659"/>
        <end position="730"/>
    </location>
</feature>
<evidence type="ECO:0000313" key="4">
    <source>
        <dbReference type="EMBL" id="CAD6994250.1"/>
    </source>
</evidence>
<evidence type="ECO:0000256" key="2">
    <source>
        <dbReference type="SAM" id="MobiDB-lite"/>
    </source>
</evidence>
<dbReference type="InterPro" id="IPR000253">
    <property type="entry name" value="FHA_dom"/>
</dbReference>
<feature type="region of interest" description="Disordered" evidence="2">
    <location>
        <begin position="542"/>
        <end position="641"/>
    </location>
</feature>
<reference evidence="4" key="1">
    <citation type="submission" date="2020-11" db="EMBL/GenBank/DDBJ databases">
        <authorList>
            <person name="Whitehead M."/>
        </authorList>
    </citation>
    <scope>NUCLEOTIDE SEQUENCE</scope>
    <source>
        <strain evidence="4">EGII</strain>
    </source>
</reference>
<dbReference type="PROSITE" id="PS50006">
    <property type="entry name" value="FHA_DOMAIN"/>
    <property type="match status" value="1"/>
</dbReference>
<feature type="compositionally biased region" description="Basic and acidic residues" evidence="2">
    <location>
        <begin position="218"/>
        <end position="233"/>
    </location>
</feature>
<evidence type="ECO:0000313" key="5">
    <source>
        <dbReference type="Proteomes" id="UP000606786"/>
    </source>
</evidence>
<dbReference type="FunFam" id="2.60.200.20:FF:000071">
    <property type="entry name" value="AGAP004588-PA"/>
    <property type="match status" value="1"/>
</dbReference>
<feature type="compositionally biased region" description="Basic and acidic residues" evidence="2">
    <location>
        <begin position="589"/>
        <end position="600"/>
    </location>
</feature>
<dbReference type="SMART" id="SM00240">
    <property type="entry name" value="FHA"/>
    <property type="match status" value="1"/>
</dbReference>
<dbReference type="AlphaFoldDB" id="A0A811U727"/>
<keyword evidence="1" id="KW-0175">Coiled coil</keyword>
<dbReference type="PANTHER" id="PTHR23308">
    <property type="entry name" value="NUCLEAR INHIBITOR OF PROTEIN PHOSPHATASE-1"/>
    <property type="match status" value="1"/>
</dbReference>
<evidence type="ECO:0000259" key="3">
    <source>
        <dbReference type="PROSITE" id="PS50006"/>
    </source>
</evidence>
<feature type="compositionally biased region" description="Polar residues" evidence="2">
    <location>
        <begin position="545"/>
        <end position="554"/>
    </location>
</feature>
<dbReference type="Proteomes" id="UP000606786">
    <property type="component" value="Unassembled WGS sequence"/>
</dbReference>
<gene>
    <name evidence="4" type="ORF">CCAP1982_LOCUS3011</name>
</gene>
<feature type="region of interest" description="Disordered" evidence="2">
    <location>
        <begin position="346"/>
        <end position="380"/>
    </location>
</feature>
<protein>
    <submittedName>
        <fullName evidence="4">(Mediterranean fruit fly) hypothetical protein</fullName>
    </submittedName>
</protein>
<sequence>MEEFKIPLLPLTAPTRAEKDPEINKDESNETSKEHPNKSLTITTPIQVCPYKIPSWSQAPSDSVHYKFEVLKSGQIISEIENLQKQAVWKFGRLPPPANDLELAHPTISRFHAILQYRPKTQLTKSDSESDTLDTKDGPPEGWYIFDLNSTHGTFLNKQRIPSQVFIRIRVGHMLRLGASTRSYILQGPQEDEEPESELTITELREKHQQKLAAAEAEAVRKAGEAEERERNEGISWGMGEDADEETDLTHNPFASTNNEELFLDDPKKTLHGYFEREGLQLEYKCDEMSAGSFVCRVELPLDDAYGRPLIAEVVHKGRKKECVVQCALEACRILDRHGVLRQANQEPLKRKVKSQSDSEEDDFLDRTGDVERKKQRKSNPTSNVVLTYQDLVRLHVSYCILYFKNTYLYKYFILQLKKDSELASQLQEVDDDIKRYQEAQRRLKATQSCNSDDLDHFMENLTEEAAQLDKTEIRKLRLEQQRLNAEKHKVQRLIKIAKPIDLQFAKLSETAKNDSTGKRQLPMIGKRNQFSKFKIAKIVENHKSTTNPSNANLASDEEEVEDDTETSSMTSNSLSNTAALKSTVQKIPLEEEQYKKENPSDYSKSAGSPIKVYGPTTVAAKNMDDKGDNNTTENLLNTDEGKASAECKTFENISVNQETLKDSAKIEESSETENTRKKRRQRQRQRQKRQEIDIDELEEQESSEKYAKWVPPPNQSGDGYTELNDKYGY</sequence>
<proteinExistence type="predicted"/>
<feature type="compositionally biased region" description="Low complexity" evidence="2">
    <location>
        <begin position="630"/>
        <end position="639"/>
    </location>
</feature>
<dbReference type="Gene3D" id="2.60.200.20">
    <property type="match status" value="1"/>
</dbReference>
<feature type="coiled-coil region" evidence="1">
    <location>
        <begin position="423"/>
        <end position="494"/>
    </location>
</feature>
<dbReference type="CDD" id="cd19856">
    <property type="entry name" value="DSRM_Kanadaptin"/>
    <property type="match status" value="1"/>
</dbReference>
<comment type="caution">
    <text evidence="4">The sequence shown here is derived from an EMBL/GenBank/DDBJ whole genome shotgun (WGS) entry which is preliminary data.</text>
</comment>
<feature type="compositionally biased region" description="Low complexity" evidence="2">
    <location>
        <begin position="567"/>
        <end position="578"/>
    </location>
</feature>
<dbReference type="OrthoDB" id="433755at2759"/>
<dbReference type="SUPFAM" id="SSF49879">
    <property type="entry name" value="SMAD/FHA domain"/>
    <property type="match status" value="1"/>
</dbReference>
<organism evidence="4 5">
    <name type="scientific">Ceratitis capitata</name>
    <name type="common">Mediterranean fruit fly</name>
    <name type="synonym">Tephritis capitata</name>
    <dbReference type="NCBI Taxonomy" id="7213"/>
    <lineage>
        <taxon>Eukaryota</taxon>
        <taxon>Metazoa</taxon>
        <taxon>Ecdysozoa</taxon>
        <taxon>Arthropoda</taxon>
        <taxon>Hexapoda</taxon>
        <taxon>Insecta</taxon>
        <taxon>Pterygota</taxon>
        <taxon>Neoptera</taxon>
        <taxon>Endopterygota</taxon>
        <taxon>Diptera</taxon>
        <taxon>Brachycera</taxon>
        <taxon>Muscomorpha</taxon>
        <taxon>Tephritoidea</taxon>
        <taxon>Tephritidae</taxon>
        <taxon>Ceratitis</taxon>
        <taxon>Ceratitis</taxon>
    </lineage>
</organism>
<dbReference type="CDD" id="cd22677">
    <property type="entry name" value="FHA_Kanadaptin"/>
    <property type="match status" value="1"/>
</dbReference>
<feature type="domain" description="FHA" evidence="3">
    <location>
        <begin position="89"/>
        <end position="161"/>
    </location>
</feature>
<dbReference type="EMBL" id="CAJHJT010000001">
    <property type="protein sequence ID" value="CAD6994250.1"/>
    <property type="molecule type" value="Genomic_DNA"/>
</dbReference>
<dbReference type="InterPro" id="IPR050923">
    <property type="entry name" value="Cell_Proc_Reg/RNA_Proc"/>
</dbReference>
<feature type="compositionally biased region" description="Basic and acidic residues" evidence="2">
    <location>
        <begin position="16"/>
        <end position="37"/>
    </location>
</feature>
<feature type="region of interest" description="Disordered" evidence="2">
    <location>
        <begin position="1"/>
        <end position="41"/>
    </location>
</feature>
<keyword evidence="5" id="KW-1185">Reference proteome</keyword>
<feature type="compositionally biased region" description="Basic and acidic residues" evidence="2">
    <location>
        <begin position="660"/>
        <end position="669"/>
    </location>
</feature>
<evidence type="ECO:0000256" key="1">
    <source>
        <dbReference type="SAM" id="Coils"/>
    </source>
</evidence>
<feature type="compositionally biased region" description="Acidic residues" evidence="2">
    <location>
        <begin position="556"/>
        <end position="566"/>
    </location>
</feature>
<accession>A0A811U727</accession>
<feature type="region of interest" description="Disordered" evidence="2">
    <location>
        <begin position="210"/>
        <end position="258"/>
    </location>
</feature>